<dbReference type="Proteomes" id="UP000051530">
    <property type="component" value="Unassembled WGS sequence"/>
</dbReference>
<keyword evidence="1" id="KW-0812">Transmembrane</keyword>
<evidence type="ECO:0000256" key="1">
    <source>
        <dbReference type="SAM" id="Phobius"/>
    </source>
</evidence>
<keyword evidence="1" id="KW-0472">Membrane</keyword>
<protein>
    <submittedName>
        <fullName evidence="2">Uncharacterized protein</fullName>
    </submittedName>
</protein>
<dbReference type="VEuPathDB" id="MicrosporidiaDB:M153_2108000826"/>
<organism evidence="2 3">
    <name type="scientific">Pseudoloma neurophilia</name>
    <dbReference type="NCBI Taxonomy" id="146866"/>
    <lineage>
        <taxon>Eukaryota</taxon>
        <taxon>Fungi</taxon>
        <taxon>Fungi incertae sedis</taxon>
        <taxon>Microsporidia</taxon>
        <taxon>Pseudoloma</taxon>
    </lineage>
</organism>
<gene>
    <name evidence="2" type="ORF">M153_2108000826</name>
</gene>
<keyword evidence="1" id="KW-1133">Transmembrane helix</keyword>
<sequence length="244" mass="27134">MVIFLSINKHSLSILMPQSLKATRLNFIDVKSLNSSNFIKYLQYGTVLLTLLSQIIITACKPSFFDNKLVYIPFYIINILLTIIILYNNLNNVYNQDKTDTNKFILFGGLGLILLISIVLSVIFPNNIAFLPLLAYLGTDLINSIILGSGCLSSLLITGFLTILIFLTFYCNYNNYNVDILGCIATVGIILYTLQSLLVDKKKSKQSATNIGTIILTSIVIITSLALFFSNDVLHFSALPQQLV</sequence>
<evidence type="ECO:0000313" key="2">
    <source>
        <dbReference type="EMBL" id="KRH92911.1"/>
    </source>
</evidence>
<keyword evidence="3" id="KW-1185">Reference proteome</keyword>
<dbReference type="EMBL" id="LGUB01000594">
    <property type="protein sequence ID" value="KRH92911.1"/>
    <property type="molecule type" value="Genomic_DNA"/>
</dbReference>
<feature type="transmembrane region" description="Helical" evidence="1">
    <location>
        <begin position="176"/>
        <end position="199"/>
    </location>
</feature>
<reference evidence="2 3" key="1">
    <citation type="submission" date="2015-07" db="EMBL/GenBank/DDBJ databases">
        <title>The genome of Pseudoloma neurophilia, a relevant intracellular parasite of the zebrafish.</title>
        <authorList>
            <person name="Ndikumana S."/>
            <person name="Pelin A."/>
            <person name="Sanders J."/>
            <person name="Corradi N."/>
        </authorList>
    </citation>
    <scope>NUCLEOTIDE SEQUENCE [LARGE SCALE GENOMIC DNA]</scope>
    <source>
        <strain evidence="2 3">MK1</strain>
    </source>
</reference>
<name>A0A0R0M0E0_9MICR</name>
<evidence type="ECO:0000313" key="3">
    <source>
        <dbReference type="Proteomes" id="UP000051530"/>
    </source>
</evidence>
<comment type="caution">
    <text evidence="2">The sequence shown here is derived from an EMBL/GenBank/DDBJ whole genome shotgun (WGS) entry which is preliminary data.</text>
</comment>
<feature type="transmembrane region" description="Helical" evidence="1">
    <location>
        <begin position="69"/>
        <end position="88"/>
    </location>
</feature>
<feature type="transmembrane region" description="Helical" evidence="1">
    <location>
        <begin position="41"/>
        <end position="60"/>
    </location>
</feature>
<accession>A0A0R0M0E0</accession>
<dbReference type="AlphaFoldDB" id="A0A0R0M0E0"/>
<feature type="transmembrane region" description="Helical" evidence="1">
    <location>
        <begin position="211"/>
        <end position="230"/>
    </location>
</feature>
<feature type="transmembrane region" description="Helical" evidence="1">
    <location>
        <begin position="145"/>
        <end position="170"/>
    </location>
</feature>
<feature type="transmembrane region" description="Helical" evidence="1">
    <location>
        <begin position="104"/>
        <end position="124"/>
    </location>
</feature>
<proteinExistence type="predicted"/>